<accession>A0A0K1JFK1</accession>
<gene>
    <name evidence="1" type="ORF">VV02_05870</name>
</gene>
<dbReference type="Proteomes" id="UP000066480">
    <property type="component" value="Chromosome"/>
</dbReference>
<protein>
    <submittedName>
        <fullName evidence="1">Uncharacterized protein</fullName>
    </submittedName>
</protein>
<sequence>MENPFSEAHHNHAASFIPTYLGDRYSLVVPGEDLIRNLSATPDGRLFVAATGQVSLVRWAERIGWMLVARGYRDSAGRLTVTFQAPDPAGEPTLYLELESHVSVVRSVHACRMRLSSASGPGARVSETLEDPTDEEIVVWIMRMHHFG</sequence>
<dbReference type="KEGG" id="lmoi:VV02_05870"/>
<evidence type="ECO:0000313" key="2">
    <source>
        <dbReference type="Proteomes" id="UP000066480"/>
    </source>
</evidence>
<dbReference type="EMBL" id="CP011112">
    <property type="protein sequence ID" value="AKU15502.1"/>
    <property type="molecule type" value="Genomic_DNA"/>
</dbReference>
<organism evidence="1 2">
    <name type="scientific">Luteipulveratus mongoliensis</name>
    <dbReference type="NCBI Taxonomy" id="571913"/>
    <lineage>
        <taxon>Bacteria</taxon>
        <taxon>Bacillati</taxon>
        <taxon>Actinomycetota</taxon>
        <taxon>Actinomycetes</taxon>
        <taxon>Micrococcales</taxon>
        <taxon>Dermacoccaceae</taxon>
        <taxon>Luteipulveratus</taxon>
    </lineage>
</organism>
<keyword evidence="2" id="KW-1185">Reference proteome</keyword>
<name>A0A0K1JFK1_9MICO</name>
<reference evidence="1 2" key="1">
    <citation type="submission" date="2015-03" db="EMBL/GenBank/DDBJ databases">
        <title>Luteipulveratus halotolerans sp. nov., a novel actinobacterium (Dermacoccaceae) from Sarawak, Malaysia.</title>
        <authorList>
            <person name="Juboi H."/>
            <person name="Basik A."/>
            <person name="Shamsul S.S."/>
            <person name="Arnold P."/>
            <person name="Schmitt E.K."/>
            <person name="Sanglier J.-J."/>
            <person name="Yeo T."/>
        </authorList>
    </citation>
    <scope>NUCLEOTIDE SEQUENCE [LARGE SCALE GENOMIC DNA]</scope>
    <source>
        <strain evidence="1 2">MN07-A0370</strain>
    </source>
</reference>
<evidence type="ECO:0000313" key="1">
    <source>
        <dbReference type="EMBL" id="AKU15502.1"/>
    </source>
</evidence>
<dbReference type="AlphaFoldDB" id="A0A0K1JFK1"/>
<proteinExistence type="predicted"/>